<reference evidence="1 2" key="1">
    <citation type="submission" date="2015-02" db="EMBL/GenBank/DDBJ databases">
        <title>Single-cell genomics of uncultivated deep-branching MTB reveals a conserved set of magnetosome genes.</title>
        <authorList>
            <person name="Kolinko S."/>
            <person name="Richter M."/>
            <person name="Glockner F.O."/>
            <person name="Brachmann A."/>
            <person name="Schuler D."/>
        </authorList>
    </citation>
    <scope>NUCLEOTIDE SEQUENCE [LARGE SCALE GENOMIC DNA]</scope>
    <source>
        <strain evidence="1">TM-1</strain>
    </source>
</reference>
<accession>A0A0F3GWR7</accession>
<dbReference type="Pfam" id="PF18163">
    <property type="entry name" value="LD_cluster2"/>
    <property type="match status" value="1"/>
</dbReference>
<dbReference type="InterPro" id="IPR041160">
    <property type="entry name" value="LD_cluster2"/>
</dbReference>
<feature type="non-terminal residue" evidence="1">
    <location>
        <position position="70"/>
    </location>
</feature>
<organism evidence="1 2">
    <name type="scientific">Candidatus Magnetobacterium bavaricum</name>
    <dbReference type="NCBI Taxonomy" id="29290"/>
    <lineage>
        <taxon>Bacteria</taxon>
        <taxon>Pseudomonadati</taxon>
        <taxon>Nitrospirota</taxon>
        <taxon>Thermodesulfovibrionia</taxon>
        <taxon>Thermodesulfovibrionales</taxon>
        <taxon>Candidatus Magnetobacteriaceae</taxon>
        <taxon>Candidatus Magnetobacterium</taxon>
    </lineage>
</organism>
<comment type="caution">
    <text evidence="1">The sequence shown here is derived from an EMBL/GenBank/DDBJ whole genome shotgun (WGS) entry which is preliminary data.</text>
</comment>
<dbReference type="Proteomes" id="UP000033423">
    <property type="component" value="Unassembled WGS sequence"/>
</dbReference>
<keyword evidence="2" id="KW-1185">Reference proteome</keyword>
<dbReference type="EMBL" id="LACI01001147">
    <property type="protein sequence ID" value="KJU85133.1"/>
    <property type="molecule type" value="Genomic_DNA"/>
</dbReference>
<name>A0A0F3GWR7_9BACT</name>
<proteinExistence type="predicted"/>
<evidence type="ECO:0000313" key="1">
    <source>
        <dbReference type="EMBL" id="KJU85133.1"/>
    </source>
</evidence>
<sequence>MVLFEERFLNDFKIGISISESQDIYKYGLGTMHLEDITVEMARYLLACGAIIAYGGNIKYNKTPNYTVIL</sequence>
<dbReference type="AlphaFoldDB" id="A0A0F3GWR7"/>
<gene>
    <name evidence="1" type="ORF">MBAV_002668</name>
</gene>
<protein>
    <submittedName>
        <fullName evidence="1">Uncharacterized protein</fullName>
    </submittedName>
</protein>
<evidence type="ECO:0000313" key="2">
    <source>
        <dbReference type="Proteomes" id="UP000033423"/>
    </source>
</evidence>